<evidence type="ECO:0000256" key="2">
    <source>
        <dbReference type="ARBA" id="ARBA00023315"/>
    </source>
</evidence>
<keyword evidence="1 4" id="KW-0808">Transferase</keyword>
<keyword evidence="8" id="KW-1185">Reference proteome</keyword>
<comment type="similarity">
    <text evidence="4">Belongs to the fabD family.</text>
</comment>
<dbReference type="AlphaFoldDB" id="A0A7L6N5E6"/>
<keyword evidence="2 4" id="KW-0012">Acyltransferase</keyword>
<feature type="active site" evidence="5">
    <location>
        <position position="90"/>
    </location>
</feature>
<feature type="domain" description="Malonyl-CoA:ACP transacylase (MAT)" evidence="6">
    <location>
        <begin position="7"/>
        <end position="303"/>
    </location>
</feature>
<evidence type="ECO:0000313" key="8">
    <source>
        <dbReference type="Proteomes" id="UP000512167"/>
    </source>
</evidence>
<dbReference type="EC" id="2.3.1.39" evidence="4"/>
<dbReference type="SMART" id="SM00827">
    <property type="entry name" value="PKS_AT"/>
    <property type="match status" value="1"/>
</dbReference>
<dbReference type="GO" id="GO:0005829">
    <property type="term" value="C:cytosol"/>
    <property type="evidence" value="ECO:0007669"/>
    <property type="project" value="TreeGrafter"/>
</dbReference>
<sequence length="310" mass="35376">MNKIAFMFSGQGSEYRDMGRDLYDSYDIVREIFIKAESITQYPIRDIIFNDDTRLHQTKYTQVCMFTMYHAILKLLKEYHVEAIYSFGLSLGEYGAYLHNQVFDFEQGLNIVKNRAIFMEEASINTKGKMAAVLNLDPIILQNLIDDSGKEVTIANYNTPSQLVISGESQAVDEISVLAKEHGAKRIIELNTSGAFHSPLMNKAAKNFSDYLKTINLNNPIYHLYVNLTGKLFDGNIKDVMAKQINHSVKFYQIVNELVNQGIDTFIEIGPKRTLSSFVKKINNQMTTLFVENKESLNTLVKTLEERHGK</sequence>
<dbReference type="Proteomes" id="UP000512167">
    <property type="component" value="Chromosome"/>
</dbReference>
<dbReference type="KEGG" id="tbk:HF295_07960"/>
<dbReference type="PANTHER" id="PTHR42681:SF1">
    <property type="entry name" value="MALONYL-COA-ACYL CARRIER PROTEIN TRANSACYLASE, MITOCHONDRIAL"/>
    <property type="match status" value="1"/>
</dbReference>
<feature type="active site" evidence="5">
    <location>
        <position position="197"/>
    </location>
</feature>
<dbReference type="InterPro" id="IPR014043">
    <property type="entry name" value="Acyl_transferase_dom"/>
</dbReference>
<gene>
    <name evidence="7" type="ORF">HF295_07960</name>
</gene>
<evidence type="ECO:0000256" key="5">
    <source>
        <dbReference type="PIRSR" id="PIRSR000446-1"/>
    </source>
</evidence>
<dbReference type="Gene3D" id="3.40.366.10">
    <property type="entry name" value="Malonyl-Coenzyme A Acyl Carrier Protein, domain 2"/>
    <property type="match status" value="1"/>
</dbReference>
<dbReference type="SUPFAM" id="SSF55048">
    <property type="entry name" value="Probable ACP-binding domain of malonyl-CoA ACP transacylase"/>
    <property type="match status" value="1"/>
</dbReference>
<dbReference type="InterPro" id="IPR016035">
    <property type="entry name" value="Acyl_Trfase/lysoPLipase"/>
</dbReference>
<name>A0A7L6N5E6_9MOLU</name>
<dbReference type="InterPro" id="IPR016036">
    <property type="entry name" value="Malonyl_transacylase_ACP-bd"/>
</dbReference>
<dbReference type="EMBL" id="CP051151">
    <property type="protein sequence ID" value="QLY40791.1"/>
    <property type="molecule type" value="Genomic_DNA"/>
</dbReference>
<evidence type="ECO:0000313" key="7">
    <source>
        <dbReference type="EMBL" id="QLY40791.1"/>
    </source>
</evidence>
<evidence type="ECO:0000256" key="1">
    <source>
        <dbReference type="ARBA" id="ARBA00022679"/>
    </source>
</evidence>
<protein>
    <recommendedName>
        <fullName evidence="4">Malonyl CoA-acyl carrier protein transacylase</fullName>
        <ecNumber evidence="4">2.3.1.39</ecNumber>
    </recommendedName>
</protein>
<comment type="catalytic activity">
    <reaction evidence="3 4">
        <text>holo-[ACP] + malonyl-CoA = malonyl-[ACP] + CoA</text>
        <dbReference type="Rhea" id="RHEA:41792"/>
        <dbReference type="Rhea" id="RHEA-COMP:9623"/>
        <dbReference type="Rhea" id="RHEA-COMP:9685"/>
        <dbReference type="ChEBI" id="CHEBI:57287"/>
        <dbReference type="ChEBI" id="CHEBI:57384"/>
        <dbReference type="ChEBI" id="CHEBI:64479"/>
        <dbReference type="ChEBI" id="CHEBI:78449"/>
        <dbReference type="EC" id="2.3.1.39"/>
    </reaction>
</comment>
<dbReference type="RefSeq" id="WP_312031639.1">
    <property type="nucleotide sequence ID" value="NZ_CP051151.1"/>
</dbReference>
<evidence type="ECO:0000259" key="6">
    <source>
        <dbReference type="SMART" id="SM00827"/>
    </source>
</evidence>
<dbReference type="InterPro" id="IPR001227">
    <property type="entry name" value="Ac_transferase_dom_sf"/>
</dbReference>
<evidence type="ECO:0000256" key="4">
    <source>
        <dbReference type="PIRNR" id="PIRNR000446"/>
    </source>
</evidence>
<dbReference type="GO" id="GO:0006633">
    <property type="term" value="P:fatty acid biosynthetic process"/>
    <property type="evidence" value="ECO:0007669"/>
    <property type="project" value="TreeGrafter"/>
</dbReference>
<dbReference type="FunFam" id="3.30.70.250:FF:000001">
    <property type="entry name" value="Malonyl CoA-acyl carrier protein transacylase"/>
    <property type="match status" value="1"/>
</dbReference>
<dbReference type="Gene3D" id="3.30.70.250">
    <property type="entry name" value="Malonyl-CoA ACP transacylase, ACP-binding"/>
    <property type="match status" value="1"/>
</dbReference>
<dbReference type="InterPro" id="IPR050858">
    <property type="entry name" value="Mal-CoA-ACP_Trans/PKS_FabD"/>
</dbReference>
<dbReference type="GO" id="GO:0004314">
    <property type="term" value="F:[acyl-carrier-protein] S-malonyltransferase activity"/>
    <property type="evidence" value="ECO:0007669"/>
    <property type="project" value="UniProtKB-EC"/>
</dbReference>
<organism evidence="7 8">
    <name type="scientific">Hujiaoplasma nucleasis</name>
    <dbReference type="NCBI Taxonomy" id="2725268"/>
    <lineage>
        <taxon>Bacteria</taxon>
        <taxon>Bacillati</taxon>
        <taxon>Mycoplasmatota</taxon>
        <taxon>Mollicutes</taxon>
        <taxon>Candidatus Izemoplasmatales</taxon>
        <taxon>Hujiaoplasmataceae</taxon>
        <taxon>Hujiaoplasma</taxon>
    </lineage>
</organism>
<evidence type="ECO:0000256" key="3">
    <source>
        <dbReference type="ARBA" id="ARBA00048462"/>
    </source>
</evidence>
<reference evidence="7 8" key="1">
    <citation type="submission" date="2020-04" db="EMBL/GenBank/DDBJ databases">
        <authorList>
            <person name="Zheng R.K."/>
            <person name="Sun C.M."/>
        </authorList>
    </citation>
    <scope>NUCLEOTIDE SEQUENCE [LARGE SCALE GENOMIC DNA]</scope>
    <source>
        <strain evidence="8">zrk29</strain>
    </source>
</reference>
<proteinExistence type="inferred from homology"/>
<dbReference type="InterPro" id="IPR024925">
    <property type="entry name" value="Malonyl_CoA-ACP_transAc"/>
</dbReference>
<dbReference type="Pfam" id="PF00698">
    <property type="entry name" value="Acyl_transf_1"/>
    <property type="match status" value="1"/>
</dbReference>
<dbReference type="PANTHER" id="PTHR42681">
    <property type="entry name" value="MALONYL-COA-ACYL CARRIER PROTEIN TRANSACYLASE, MITOCHONDRIAL"/>
    <property type="match status" value="1"/>
</dbReference>
<dbReference type="PIRSF" id="PIRSF000446">
    <property type="entry name" value="Mct"/>
    <property type="match status" value="1"/>
</dbReference>
<dbReference type="SUPFAM" id="SSF52151">
    <property type="entry name" value="FabD/lysophospholipase-like"/>
    <property type="match status" value="1"/>
</dbReference>
<accession>A0A7L6N5E6</accession>